<comment type="caution">
    <text evidence="1">The sequence shown here is derived from an EMBL/GenBank/DDBJ whole genome shotgun (WGS) entry which is preliminary data.</text>
</comment>
<dbReference type="Proteomes" id="UP000688947">
    <property type="component" value="Unassembled WGS sequence"/>
</dbReference>
<dbReference type="OrthoDB" id="121607at2759"/>
<reference evidence="1" key="1">
    <citation type="submission" date="2021-01" db="EMBL/GenBank/DDBJ databases">
        <title>Phytophthora aleatoria, a newly-described species from Pinus radiata is distinct from Phytophthora cactorum isolates based on comparative genomics.</title>
        <authorList>
            <person name="Mcdougal R."/>
            <person name="Panda P."/>
            <person name="Williams N."/>
            <person name="Studholme D.J."/>
        </authorList>
    </citation>
    <scope>NUCLEOTIDE SEQUENCE</scope>
    <source>
        <strain evidence="1">NZFS 3830</strain>
    </source>
</reference>
<name>A0A8T1UCG7_9STRA</name>
<evidence type="ECO:0000313" key="2">
    <source>
        <dbReference type="Proteomes" id="UP000688947"/>
    </source>
</evidence>
<gene>
    <name evidence="1" type="ORF">JG687_00010363</name>
</gene>
<evidence type="ECO:0000313" key="1">
    <source>
        <dbReference type="EMBL" id="KAG6956813.1"/>
    </source>
</evidence>
<dbReference type="AlphaFoldDB" id="A0A8T1UCG7"/>
<organism evidence="1 2">
    <name type="scientific">Phytophthora cactorum</name>
    <dbReference type="NCBI Taxonomy" id="29920"/>
    <lineage>
        <taxon>Eukaryota</taxon>
        <taxon>Sar</taxon>
        <taxon>Stramenopiles</taxon>
        <taxon>Oomycota</taxon>
        <taxon>Peronosporomycetes</taxon>
        <taxon>Peronosporales</taxon>
        <taxon>Peronosporaceae</taxon>
        <taxon>Phytophthora</taxon>
    </lineage>
</organism>
<protein>
    <submittedName>
        <fullName evidence="1">Uncharacterized protein</fullName>
    </submittedName>
</protein>
<sequence>MQGCFASLLRVQSALQMFCRPYKSYDEFPDRLRALGDPLFWDELKEAEAVSHHWCTQLIDYSAMRIRLAMLFCHFMTSAEDFSSILFAIMR</sequence>
<accession>A0A8T1UCG7</accession>
<dbReference type="EMBL" id="JAENGZ010000584">
    <property type="protein sequence ID" value="KAG6956813.1"/>
    <property type="molecule type" value="Genomic_DNA"/>
</dbReference>
<proteinExistence type="predicted"/>